<name>C6SZY1_SOYBN</name>
<proteinExistence type="evidence at transcript level"/>
<reference evidence="1" key="1">
    <citation type="submission" date="2009-08" db="EMBL/GenBank/DDBJ databases">
        <authorList>
            <person name="Cheung F."/>
            <person name="Xiao Y."/>
            <person name="Chan A."/>
            <person name="Moskal W."/>
            <person name="Town C.D."/>
        </authorList>
    </citation>
    <scope>NUCLEOTIDE SEQUENCE</scope>
</reference>
<sequence>MRIEKNGLVISLNIHQEQLRIQLLAGQHHMKSCCQLTNLLQSQYPYLRW</sequence>
<dbReference type="EMBL" id="BT090734">
    <property type="protein sequence ID" value="ACU14804.1"/>
    <property type="molecule type" value="mRNA"/>
</dbReference>
<accession>C6SZY1</accession>
<evidence type="ECO:0000313" key="1">
    <source>
        <dbReference type="EMBL" id="ACU14804.1"/>
    </source>
</evidence>
<organism evidence="1">
    <name type="scientific">Glycine max</name>
    <name type="common">Soybean</name>
    <name type="synonym">Glycine hispida</name>
    <dbReference type="NCBI Taxonomy" id="3847"/>
    <lineage>
        <taxon>Eukaryota</taxon>
        <taxon>Viridiplantae</taxon>
        <taxon>Streptophyta</taxon>
        <taxon>Embryophyta</taxon>
        <taxon>Tracheophyta</taxon>
        <taxon>Spermatophyta</taxon>
        <taxon>Magnoliopsida</taxon>
        <taxon>eudicotyledons</taxon>
        <taxon>Gunneridae</taxon>
        <taxon>Pentapetalae</taxon>
        <taxon>rosids</taxon>
        <taxon>fabids</taxon>
        <taxon>Fabales</taxon>
        <taxon>Fabaceae</taxon>
        <taxon>Papilionoideae</taxon>
        <taxon>50 kb inversion clade</taxon>
        <taxon>NPAAA clade</taxon>
        <taxon>indigoferoid/millettioid clade</taxon>
        <taxon>Phaseoleae</taxon>
        <taxon>Glycine</taxon>
        <taxon>Glycine subgen. Soja</taxon>
    </lineage>
</organism>
<dbReference type="AlphaFoldDB" id="C6SZY1"/>
<protein>
    <submittedName>
        <fullName evidence="1">Uncharacterized protein</fullName>
    </submittedName>
</protein>